<accession>A0ABW0VJA0</accession>
<name>A0ABW0VJA0_9ACTN</name>
<dbReference type="Proteomes" id="UP001596066">
    <property type="component" value="Unassembled WGS sequence"/>
</dbReference>
<dbReference type="RefSeq" id="WP_346148116.1">
    <property type="nucleotide sequence ID" value="NZ_BAAAUA010000044.1"/>
</dbReference>
<keyword evidence="2" id="KW-1185">Reference proteome</keyword>
<proteinExistence type="predicted"/>
<reference evidence="2" key="1">
    <citation type="journal article" date="2019" name="Int. J. Syst. Evol. Microbiol.">
        <title>The Global Catalogue of Microorganisms (GCM) 10K type strain sequencing project: providing services to taxonomists for standard genome sequencing and annotation.</title>
        <authorList>
            <consortium name="The Broad Institute Genomics Platform"/>
            <consortium name="The Broad Institute Genome Sequencing Center for Infectious Disease"/>
            <person name="Wu L."/>
            <person name="Ma J."/>
        </authorList>
    </citation>
    <scope>NUCLEOTIDE SEQUENCE [LARGE SCALE GENOMIC DNA]</scope>
    <source>
        <strain evidence="2">CGMCC 4.1622</strain>
    </source>
</reference>
<evidence type="ECO:0000313" key="2">
    <source>
        <dbReference type="Proteomes" id="UP001596066"/>
    </source>
</evidence>
<organism evidence="1 2">
    <name type="scientific">Kitasatospora cinereorecta</name>
    <dbReference type="NCBI Taxonomy" id="285560"/>
    <lineage>
        <taxon>Bacteria</taxon>
        <taxon>Bacillati</taxon>
        <taxon>Actinomycetota</taxon>
        <taxon>Actinomycetes</taxon>
        <taxon>Kitasatosporales</taxon>
        <taxon>Streptomycetaceae</taxon>
        <taxon>Kitasatospora</taxon>
    </lineage>
</organism>
<comment type="caution">
    <text evidence="1">The sequence shown here is derived from an EMBL/GenBank/DDBJ whole genome shotgun (WGS) entry which is preliminary data.</text>
</comment>
<gene>
    <name evidence="1" type="ORF">ACFPZF_25090</name>
</gene>
<sequence length="50" mass="5271">MAPARPHIAQALGHLAGRQGATVRFTKTSRVMAELPGGHADRTWASACES</sequence>
<protein>
    <submittedName>
        <fullName evidence="1">Uncharacterized protein</fullName>
    </submittedName>
</protein>
<evidence type="ECO:0000313" key="1">
    <source>
        <dbReference type="EMBL" id="MFC5644621.1"/>
    </source>
</evidence>
<dbReference type="EMBL" id="JBHSOC010000050">
    <property type="protein sequence ID" value="MFC5644621.1"/>
    <property type="molecule type" value="Genomic_DNA"/>
</dbReference>